<reference evidence="2" key="1">
    <citation type="journal article" date="2011" name="Plant Physiol.">
        <title>Comprehensive sequence analysis of 24,783 barley full-length cDNAs derived from 12 clone libraries.</title>
        <authorList>
            <person name="Matsumoto T."/>
            <person name="Tanaka T."/>
            <person name="Sakai H."/>
            <person name="Amano N."/>
            <person name="Kanamori H."/>
            <person name="Kurita K."/>
            <person name="Kikuta A."/>
            <person name="Kamiya K."/>
            <person name="Yamamoto M."/>
            <person name="Ikawa H."/>
            <person name="Fujii N."/>
            <person name="Hori K."/>
            <person name="Itoh T."/>
            <person name="Sato K."/>
        </authorList>
    </citation>
    <scope>NUCLEOTIDE SEQUENCE</scope>
</reference>
<evidence type="ECO:0000313" key="2">
    <source>
        <dbReference type="EMBL" id="BAJ94165.1"/>
    </source>
</evidence>
<protein>
    <submittedName>
        <fullName evidence="2">Predicted protein</fullName>
    </submittedName>
</protein>
<feature type="compositionally biased region" description="Polar residues" evidence="1">
    <location>
        <begin position="52"/>
        <end position="74"/>
    </location>
</feature>
<name>F2DGE4_HORVV</name>
<dbReference type="AlphaFoldDB" id="F2DGE4"/>
<accession>F2DGE4</accession>
<dbReference type="EMBL" id="AK362961">
    <property type="protein sequence ID" value="BAJ94165.1"/>
    <property type="molecule type" value="mRNA"/>
</dbReference>
<organism evidence="2">
    <name type="scientific">Hordeum vulgare subsp. vulgare</name>
    <name type="common">Domesticated barley</name>
    <dbReference type="NCBI Taxonomy" id="112509"/>
    <lineage>
        <taxon>Eukaryota</taxon>
        <taxon>Viridiplantae</taxon>
        <taxon>Streptophyta</taxon>
        <taxon>Embryophyta</taxon>
        <taxon>Tracheophyta</taxon>
        <taxon>Spermatophyta</taxon>
        <taxon>Magnoliopsida</taxon>
        <taxon>Liliopsida</taxon>
        <taxon>Poales</taxon>
        <taxon>Poaceae</taxon>
        <taxon>BOP clade</taxon>
        <taxon>Pooideae</taxon>
        <taxon>Triticodae</taxon>
        <taxon>Triticeae</taxon>
        <taxon>Hordeinae</taxon>
        <taxon>Hordeum</taxon>
    </lineage>
</organism>
<feature type="region of interest" description="Disordered" evidence="1">
    <location>
        <begin position="1"/>
        <end position="96"/>
    </location>
</feature>
<sequence>MADKNMADKKKGSGLSTKPLVVQKTDVQREAQPWTVDESSLDGEKKSKGPSMKTSHVTDGSTVNQQPPDTTSTAGDKPGEAKGNGMSTKGAKGPRG</sequence>
<proteinExistence type="evidence at transcript level"/>
<evidence type="ECO:0000256" key="1">
    <source>
        <dbReference type="SAM" id="MobiDB-lite"/>
    </source>
</evidence>
<feature type="compositionally biased region" description="Basic and acidic residues" evidence="1">
    <location>
        <begin position="1"/>
        <end position="11"/>
    </location>
</feature>